<proteinExistence type="predicted"/>
<evidence type="ECO:0000313" key="3">
    <source>
        <dbReference type="Proteomes" id="UP000275321"/>
    </source>
</evidence>
<sequence length="178" mass="20160">MKVKTKRLHLRPVRESDVVALFKIYGDPATNTFNPAGPYPDIDYAQSVMNRWIGHWNTHGFGNWTISLHNNIDSIIGFGGLGIRDFADSRLNNLGYRFCTEAWGKGFATEFATSAIKYGFEVINLTEISAVVRRNHHASQNVLEKAGLKYIKEILDVENAPPSLLYSLTKSEWLRKTE</sequence>
<dbReference type="InterPro" id="IPR051531">
    <property type="entry name" value="N-acetyltransferase"/>
</dbReference>
<protein>
    <submittedName>
        <fullName evidence="2">N-acetyltransferase</fullName>
    </submittedName>
</protein>
<evidence type="ECO:0000313" key="2">
    <source>
        <dbReference type="EMBL" id="RSB22509.1"/>
    </source>
</evidence>
<dbReference type="GO" id="GO:0016747">
    <property type="term" value="F:acyltransferase activity, transferring groups other than amino-acyl groups"/>
    <property type="evidence" value="ECO:0007669"/>
    <property type="project" value="InterPro"/>
</dbReference>
<dbReference type="PROSITE" id="PS51186">
    <property type="entry name" value="GNAT"/>
    <property type="match status" value="1"/>
</dbReference>
<dbReference type="SUPFAM" id="SSF55729">
    <property type="entry name" value="Acyl-CoA N-acyltransferases (Nat)"/>
    <property type="match status" value="1"/>
</dbReference>
<reference evidence="2 3" key="1">
    <citation type="submission" date="2018-10" db="EMBL/GenBank/DDBJ databases">
        <title>Transmission dynamics of multidrug resistant bacteria on intensive care unit surfaces.</title>
        <authorList>
            <person name="D'Souza A.W."/>
            <person name="Potter R.F."/>
            <person name="Wallace M."/>
            <person name="Shupe A."/>
            <person name="Patel S."/>
            <person name="Sun S."/>
            <person name="Gul D."/>
            <person name="Kwon J.H."/>
            <person name="Andleeb S."/>
            <person name="Burnham C.-A.D."/>
            <person name="Dantas G."/>
        </authorList>
    </citation>
    <scope>NUCLEOTIDE SEQUENCE [LARGE SCALE GENOMIC DNA]</scope>
    <source>
        <strain evidence="2 3">EC_073</strain>
    </source>
</reference>
<comment type="caution">
    <text evidence="2">The sequence shown here is derived from an EMBL/GenBank/DDBJ whole genome shotgun (WGS) entry which is preliminary data.</text>
</comment>
<organism evidence="2 3">
    <name type="scientific">Enterobacter cloacae</name>
    <dbReference type="NCBI Taxonomy" id="550"/>
    <lineage>
        <taxon>Bacteria</taxon>
        <taxon>Pseudomonadati</taxon>
        <taxon>Pseudomonadota</taxon>
        <taxon>Gammaproteobacteria</taxon>
        <taxon>Enterobacterales</taxon>
        <taxon>Enterobacteriaceae</taxon>
        <taxon>Enterobacter</taxon>
        <taxon>Enterobacter cloacae complex</taxon>
    </lineage>
</organism>
<accession>A0A427KDV5</accession>
<feature type="domain" description="N-acetyltransferase" evidence="1">
    <location>
        <begin position="8"/>
        <end position="171"/>
    </location>
</feature>
<dbReference type="PANTHER" id="PTHR43792">
    <property type="entry name" value="GNAT FAMILY, PUTATIVE (AFU_ORTHOLOGUE AFUA_3G00765)-RELATED-RELATED"/>
    <property type="match status" value="1"/>
</dbReference>
<dbReference type="InterPro" id="IPR000182">
    <property type="entry name" value="GNAT_dom"/>
</dbReference>
<dbReference type="InterPro" id="IPR016181">
    <property type="entry name" value="Acyl_CoA_acyltransferase"/>
</dbReference>
<dbReference type="RefSeq" id="WP_014831769.1">
    <property type="nucleotide sequence ID" value="NZ_JSWY01000003.1"/>
</dbReference>
<dbReference type="PANTHER" id="PTHR43792:SF16">
    <property type="entry name" value="N-ACETYLTRANSFERASE DOMAIN-CONTAINING PROTEIN"/>
    <property type="match status" value="1"/>
</dbReference>
<dbReference type="Proteomes" id="UP000275321">
    <property type="component" value="Unassembled WGS sequence"/>
</dbReference>
<gene>
    <name evidence="2" type="ORF">EGK68_25715</name>
</gene>
<name>A0A427KDV5_ENTCL</name>
<dbReference type="EMBL" id="RHWT01000089">
    <property type="protein sequence ID" value="RSB22509.1"/>
    <property type="molecule type" value="Genomic_DNA"/>
</dbReference>
<dbReference type="AlphaFoldDB" id="A0A427KDV5"/>
<evidence type="ECO:0000259" key="1">
    <source>
        <dbReference type="PROSITE" id="PS51186"/>
    </source>
</evidence>
<dbReference type="Pfam" id="PF13302">
    <property type="entry name" value="Acetyltransf_3"/>
    <property type="match status" value="1"/>
</dbReference>
<keyword evidence="2" id="KW-0808">Transferase</keyword>
<dbReference type="Gene3D" id="3.40.630.30">
    <property type="match status" value="1"/>
</dbReference>